<name>A0A1Y1S7M4_9MICR</name>
<accession>A0A1Y1S7M4</accession>
<reference evidence="1 2" key="1">
    <citation type="journal article" date="2017" name="Environ. Microbiol.">
        <title>Decay of the glycolytic pathway and adaptation to intranuclear parasitism within Enterocytozoonidae microsporidia.</title>
        <authorList>
            <person name="Wiredu Boakye D."/>
            <person name="Jaroenlak P."/>
            <person name="Prachumwat A."/>
            <person name="Williams T.A."/>
            <person name="Bateman K.S."/>
            <person name="Itsathitphaisarn O."/>
            <person name="Sritunyalucksana K."/>
            <person name="Paszkiewicz K.H."/>
            <person name="Moore K.A."/>
            <person name="Stentiford G.D."/>
            <person name="Williams B.A."/>
        </authorList>
    </citation>
    <scope>NUCLEOTIDE SEQUENCE [LARGE SCALE GENOMIC DNA]</scope>
    <source>
        <strain evidence="1 2">GB1</strain>
    </source>
</reference>
<evidence type="ECO:0000313" key="2">
    <source>
        <dbReference type="Proteomes" id="UP000192639"/>
    </source>
</evidence>
<dbReference type="Proteomes" id="UP000192639">
    <property type="component" value="Unassembled WGS sequence"/>
</dbReference>
<comment type="caution">
    <text evidence="1">The sequence shown here is derived from an EMBL/GenBank/DDBJ whole genome shotgun (WGS) entry which is preliminary data.</text>
</comment>
<dbReference type="OrthoDB" id="5572108at2759"/>
<organism evidence="1 2">
    <name type="scientific">Enterospora canceri</name>
    <dbReference type="NCBI Taxonomy" id="1081671"/>
    <lineage>
        <taxon>Eukaryota</taxon>
        <taxon>Fungi</taxon>
        <taxon>Fungi incertae sedis</taxon>
        <taxon>Microsporidia</taxon>
        <taxon>Enterocytozoonidae</taxon>
        <taxon>Enterospora</taxon>
    </lineage>
</organism>
<gene>
    <name evidence="1" type="ORF">ECANGB1_1251</name>
</gene>
<keyword evidence="2" id="KW-1185">Reference proteome</keyword>
<dbReference type="VEuPathDB" id="MicrosporidiaDB:ECANGB1_1251"/>
<protein>
    <submittedName>
        <fullName evidence="1">Uncharacterized protein</fullName>
    </submittedName>
</protein>
<evidence type="ECO:0000313" key="1">
    <source>
        <dbReference type="EMBL" id="ORD94010.1"/>
    </source>
</evidence>
<sequence length="337" mass="39457">MAEKTKTLVIEPITTPNKNITSFFDKKEISYLVNVNHKYPTYSFEKVYGILFETKLILYSKTKEMPVVTEEQISSLYTEQTIEFESSDFRSIEALLSTKIRQFLKPCNSSISLAISDFFNKDQVVQLVDLFLNTLQFRAIQLNSFGLLAAIKLREPNLAIKYAGESKQFVFIEEFTVIESFTDSKCYQWLDDTSMADNEDVADEFSRLKTINYANKWCCQRCCFYEDTEDKIIKHIEKDHKCPNSKEYFEYVNNDNDFDKMVEYIYLGKQKKIEGNTRIIDLNTNYETDSTKISPFDLLVSGVVFNELDASKETWLTDKEWAVARIRLLKEKILFYI</sequence>
<proteinExistence type="predicted"/>
<dbReference type="AlphaFoldDB" id="A0A1Y1S7M4"/>
<dbReference type="Pfam" id="PF17003">
    <property type="entry name" value="Actin_micro"/>
    <property type="match status" value="1"/>
</dbReference>
<dbReference type="EMBL" id="LWDP01000035">
    <property type="protein sequence ID" value="ORD94010.1"/>
    <property type="molecule type" value="Genomic_DNA"/>
</dbReference>